<sequence length="118" mass="14618">MIKNLTIELQELKTDIKEVKTEQKQYREEMRELKTEEAELKQENSEIWKENEQIKKDLIDTKGRLERLDKIRKENNVIIQGMTIEIKKIEKHLQNNRKFYDKRANYYRKYRRSSETKR</sequence>
<comment type="caution">
    <text evidence="2">The sequence shown here is derived from an EMBL/GenBank/DDBJ whole genome shotgun (WGS) entry which is preliminary data.</text>
</comment>
<dbReference type="Proteomes" id="UP001153709">
    <property type="component" value="Unassembled WGS sequence"/>
</dbReference>
<reference evidence="2" key="1">
    <citation type="submission" date="2022-01" db="EMBL/GenBank/DDBJ databases">
        <authorList>
            <person name="King R."/>
        </authorList>
    </citation>
    <scope>NUCLEOTIDE SEQUENCE</scope>
</reference>
<keyword evidence="1" id="KW-0175">Coiled coil</keyword>
<accession>A0A9P0GUA1</accession>
<proteinExistence type="predicted"/>
<evidence type="ECO:0000256" key="1">
    <source>
        <dbReference type="SAM" id="Coils"/>
    </source>
</evidence>
<evidence type="ECO:0000313" key="2">
    <source>
        <dbReference type="EMBL" id="CAH1232641.1"/>
    </source>
</evidence>
<dbReference type="Gene3D" id="1.20.5.170">
    <property type="match status" value="1"/>
</dbReference>
<keyword evidence="3" id="KW-1185">Reference proteome</keyword>
<protein>
    <submittedName>
        <fullName evidence="2">Uncharacterized protein</fullName>
    </submittedName>
</protein>
<evidence type="ECO:0000313" key="3">
    <source>
        <dbReference type="Proteomes" id="UP001153709"/>
    </source>
</evidence>
<dbReference type="OrthoDB" id="6782755at2759"/>
<dbReference type="EMBL" id="CAKJVB030000251">
    <property type="protein sequence ID" value="CAH1232641.1"/>
    <property type="molecule type" value="Genomic_DNA"/>
</dbReference>
<gene>
    <name evidence="2" type="ORF">DIABBA_LOCUS142</name>
</gene>
<feature type="coiled-coil region" evidence="1">
    <location>
        <begin position="2"/>
        <end position="53"/>
    </location>
</feature>
<name>A0A9P0GUA1_DIABA</name>
<dbReference type="AlphaFoldDB" id="A0A9P0GUA1"/>
<organism evidence="2 3">
    <name type="scientific">Diabrotica balteata</name>
    <name type="common">Banded cucumber beetle</name>
    <dbReference type="NCBI Taxonomy" id="107213"/>
    <lineage>
        <taxon>Eukaryota</taxon>
        <taxon>Metazoa</taxon>
        <taxon>Ecdysozoa</taxon>
        <taxon>Arthropoda</taxon>
        <taxon>Hexapoda</taxon>
        <taxon>Insecta</taxon>
        <taxon>Pterygota</taxon>
        <taxon>Neoptera</taxon>
        <taxon>Endopterygota</taxon>
        <taxon>Coleoptera</taxon>
        <taxon>Polyphaga</taxon>
        <taxon>Cucujiformia</taxon>
        <taxon>Chrysomeloidea</taxon>
        <taxon>Chrysomelidae</taxon>
        <taxon>Galerucinae</taxon>
        <taxon>Diabroticina</taxon>
        <taxon>Diabroticites</taxon>
        <taxon>Diabrotica</taxon>
    </lineage>
</organism>